<dbReference type="EMBL" id="CP097463">
    <property type="protein sequence ID" value="WAX58749.1"/>
    <property type="molecule type" value="Genomic_DNA"/>
</dbReference>
<dbReference type="PRINTS" id="PR00111">
    <property type="entry name" value="ABHYDROLASE"/>
</dbReference>
<dbReference type="InterPro" id="IPR050228">
    <property type="entry name" value="Carboxylesterase_BioH"/>
</dbReference>
<name>A0ABY7K1M7_9ACTN</name>
<dbReference type="InterPro" id="IPR000073">
    <property type="entry name" value="AB_hydrolase_1"/>
</dbReference>
<dbReference type="Pfam" id="PF12697">
    <property type="entry name" value="Abhydrolase_6"/>
    <property type="match status" value="1"/>
</dbReference>
<evidence type="ECO:0000313" key="3">
    <source>
        <dbReference type="Proteomes" id="UP001164693"/>
    </source>
</evidence>
<sequence length="264" mass="28779">MLASERHGSGEPLVLVHGLTHRRQAWYPVLDRLCEHREVILVDLPGHGQSDPFCLDGRTVTEALSELFRGFLAEQGLDRPHVAGYSLGGRIALEAGARGDARSVTAFAPAGFWRTAAEFGYTRRVFNGAAQLTERVGPRVERLARTAAGRRLMYGLLMTRPGRVSADHALGDLRAFEYARPALRLILDAATPFTGCIPADVPVTVAWGGRDLILPPWQAEVARTVLTGAEHVRLRGVGHVPMWDAPDEVVRLLLRDPIGHPAAA</sequence>
<organism evidence="2 3">
    <name type="scientific">Jatrophihabitans cynanchi</name>
    <dbReference type="NCBI Taxonomy" id="2944128"/>
    <lineage>
        <taxon>Bacteria</taxon>
        <taxon>Bacillati</taxon>
        <taxon>Actinomycetota</taxon>
        <taxon>Actinomycetes</taxon>
        <taxon>Jatrophihabitantales</taxon>
        <taxon>Jatrophihabitantaceae</taxon>
        <taxon>Jatrophihabitans</taxon>
    </lineage>
</organism>
<evidence type="ECO:0000259" key="1">
    <source>
        <dbReference type="Pfam" id="PF12697"/>
    </source>
</evidence>
<accession>A0ABY7K1M7</accession>
<dbReference type="RefSeq" id="WP_269445293.1">
    <property type="nucleotide sequence ID" value="NZ_CP097463.1"/>
</dbReference>
<keyword evidence="3" id="KW-1185">Reference proteome</keyword>
<dbReference type="PANTHER" id="PTHR43194">
    <property type="entry name" value="HYDROLASE ALPHA/BETA FOLD FAMILY"/>
    <property type="match status" value="1"/>
</dbReference>
<keyword evidence="2" id="KW-0378">Hydrolase</keyword>
<reference evidence="2" key="1">
    <citation type="submission" date="2022-05" db="EMBL/GenBank/DDBJ databases">
        <title>Jatrophihabitans sp. SB3-54 whole genome sequence.</title>
        <authorList>
            <person name="Suh M.K."/>
            <person name="Eom M.K."/>
            <person name="Kim J.S."/>
            <person name="Kim H.S."/>
            <person name="Do H.E."/>
            <person name="Shin Y.K."/>
            <person name="Lee J.-S."/>
        </authorList>
    </citation>
    <scope>NUCLEOTIDE SEQUENCE</scope>
    <source>
        <strain evidence="2">SB3-54</strain>
    </source>
</reference>
<dbReference type="PANTHER" id="PTHR43194:SF5">
    <property type="entry name" value="PIMELOYL-[ACYL-CARRIER PROTEIN] METHYL ESTER ESTERASE"/>
    <property type="match status" value="1"/>
</dbReference>
<proteinExistence type="predicted"/>
<dbReference type="InterPro" id="IPR029058">
    <property type="entry name" value="AB_hydrolase_fold"/>
</dbReference>
<dbReference type="GO" id="GO:0016787">
    <property type="term" value="F:hydrolase activity"/>
    <property type="evidence" value="ECO:0007669"/>
    <property type="project" value="UniProtKB-KW"/>
</dbReference>
<gene>
    <name evidence="2" type="ORF">M6B22_08290</name>
</gene>
<dbReference type="Gene3D" id="3.40.50.1820">
    <property type="entry name" value="alpha/beta hydrolase"/>
    <property type="match status" value="1"/>
</dbReference>
<evidence type="ECO:0000313" key="2">
    <source>
        <dbReference type="EMBL" id="WAX58749.1"/>
    </source>
</evidence>
<dbReference type="SUPFAM" id="SSF53474">
    <property type="entry name" value="alpha/beta-Hydrolases"/>
    <property type="match status" value="1"/>
</dbReference>
<dbReference type="Proteomes" id="UP001164693">
    <property type="component" value="Chromosome"/>
</dbReference>
<protein>
    <submittedName>
        <fullName evidence="2">Alpha/beta fold hydrolase</fullName>
    </submittedName>
</protein>
<feature type="domain" description="AB hydrolase-1" evidence="1">
    <location>
        <begin position="13"/>
        <end position="251"/>
    </location>
</feature>